<dbReference type="EMBL" id="CM034387">
    <property type="protein sequence ID" value="KAJ0183927.1"/>
    <property type="molecule type" value="Genomic_DNA"/>
</dbReference>
<sequence length="74" mass="8098">MIKSVFVIAVLLFATVRASPVVNKVAINQFEEGCIRQGGICIRLEECDPTNLVRIGETSLCPLQRNLGAVCCYI</sequence>
<reference evidence="1 2" key="1">
    <citation type="journal article" date="2021" name="Front. Genet.">
        <title>Chromosome-Level Genome Assembly Reveals Significant Gene Expansion in the Toll and IMD Signaling Pathways of Dendrolimus kikuchii.</title>
        <authorList>
            <person name="Zhou J."/>
            <person name="Wu P."/>
            <person name="Xiong Z."/>
            <person name="Liu N."/>
            <person name="Zhao N."/>
            <person name="Ji M."/>
            <person name="Qiu Y."/>
            <person name="Yang B."/>
        </authorList>
    </citation>
    <scope>NUCLEOTIDE SEQUENCE [LARGE SCALE GENOMIC DNA]</scope>
    <source>
        <strain evidence="1">Ann1</strain>
    </source>
</reference>
<dbReference type="Proteomes" id="UP000824533">
    <property type="component" value="Linkage Group LG01"/>
</dbReference>
<evidence type="ECO:0000313" key="2">
    <source>
        <dbReference type="Proteomes" id="UP000824533"/>
    </source>
</evidence>
<keyword evidence="2" id="KW-1185">Reference proteome</keyword>
<comment type="caution">
    <text evidence="1">The sequence shown here is derived from an EMBL/GenBank/DDBJ whole genome shotgun (WGS) entry which is preliminary data.</text>
</comment>
<organism evidence="1 2">
    <name type="scientific">Dendrolimus kikuchii</name>
    <dbReference type="NCBI Taxonomy" id="765133"/>
    <lineage>
        <taxon>Eukaryota</taxon>
        <taxon>Metazoa</taxon>
        <taxon>Ecdysozoa</taxon>
        <taxon>Arthropoda</taxon>
        <taxon>Hexapoda</taxon>
        <taxon>Insecta</taxon>
        <taxon>Pterygota</taxon>
        <taxon>Neoptera</taxon>
        <taxon>Endopterygota</taxon>
        <taxon>Lepidoptera</taxon>
        <taxon>Glossata</taxon>
        <taxon>Ditrysia</taxon>
        <taxon>Bombycoidea</taxon>
        <taxon>Lasiocampidae</taxon>
        <taxon>Dendrolimus</taxon>
    </lineage>
</organism>
<accession>A0ACC1DJY4</accession>
<evidence type="ECO:0000313" key="1">
    <source>
        <dbReference type="EMBL" id="KAJ0183927.1"/>
    </source>
</evidence>
<gene>
    <name evidence="1" type="ORF">K1T71_000350</name>
</gene>
<protein>
    <submittedName>
        <fullName evidence="1">Uncharacterized protein</fullName>
    </submittedName>
</protein>
<proteinExistence type="predicted"/>
<name>A0ACC1DJY4_9NEOP</name>